<proteinExistence type="predicted"/>
<dbReference type="Proteomes" id="UP000831768">
    <property type="component" value="Plasmid unnamed2"/>
</dbReference>
<dbReference type="GeneID" id="71929795"/>
<feature type="region of interest" description="Disordered" evidence="1">
    <location>
        <begin position="1"/>
        <end position="55"/>
    </location>
</feature>
<geneLocation type="plasmid" evidence="3 4">
    <name>unnamed2</name>
</geneLocation>
<dbReference type="EMBL" id="CP096021">
    <property type="protein sequence ID" value="UPM44740.1"/>
    <property type="molecule type" value="Genomic_DNA"/>
</dbReference>
<dbReference type="InterPro" id="IPR058474">
    <property type="entry name" value="DUF8160"/>
</dbReference>
<evidence type="ECO:0000259" key="2">
    <source>
        <dbReference type="Pfam" id="PF26492"/>
    </source>
</evidence>
<evidence type="ECO:0000256" key="1">
    <source>
        <dbReference type="SAM" id="MobiDB-lite"/>
    </source>
</evidence>
<reference evidence="3" key="1">
    <citation type="submission" date="2022-04" db="EMBL/GenBank/DDBJ databases">
        <title>Halocatena sp. nov., isolated from a salt lake.</title>
        <authorList>
            <person name="Cui H.-L."/>
        </authorList>
    </citation>
    <scope>NUCLEOTIDE SEQUENCE</scope>
    <source>
        <strain evidence="3">AD-1</strain>
        <plasmid evidence="3">unnamed2</plasmid>
    </source>
</reference>
<sequence length="128" mass="14677">MPRGMDERFEDPSGPSEQKDTTEITSGSSISRSETEPSPGDVSSVDNDSDELNIREDWDPATIYVEPELSEEMEIAFTRLKKQLKRDGHTVRKNEHFYQAIFEIAFEDHQEQTKERVRELAKQDSGGQ</sequence>
<evidence type="ECO:0000313" key="4">
    <source>
        <dbReference type="Proteomes" id="UP000831768"/>
    </source>
</evidence>
<dbReference type="RefSeq" id="WP_247995394.1">
    <property type="nucleotide sequence ID" value="NZ_CP096021.1"/>
</dbReference>
<feature type="compositionally biased region" description="Polar residues" evidence="1">
    <location>
        <begin position="23"/>
        <end position="32"/>
    </location>
</feature>
<dbReference type="Pfam" id="PF26492">
    <property type="entry name" value="DUF8160"/>
    <property type="match status" value="1"/>
</dbReference>
<accession>A0A8U0A6E1</accession>
<evidence type="ECO:0000313" key="3">
    <source>
        <dbReference type="EMBL" id="UPM44740.1"/>
    </source>
</evidence>
<organism evidence="3 4">
    <name type="scientific">Halocatena salina</name>
    <dbReference type="NCBI Taxonomy" id="2934340"/>
    <lineage>
        <taxon>Archaea</taxon>
        <taxon>Methanobacteriati</taxon>
        <taxon>Methanobacteriota</taxon>
        <taxon>Stenosarchaea group</taxon>
        <taxon>Halobacteria</taxon>
        <taxon>Halobacteriales</taxon>
        <taxon>Natronomonadaceae</taxon>
        <taxon>Halocatena</taxon>
    </lineage>
</organism>
<name>A0A8U0A6E1_9EURY</name>
<dbReference type="KEGG" id="haad:MW046_17070"/>
<gene>
    <name evidence="3" type="ORF">MW046_17070</name>
</gene>
<feature type="compositionally biased region" description="Basic and acidic residues" evidence="1">
    <location>
        <begin position="1"/>
        <end position="22"/>
    </location>
</feature>
<keyword evidence="4" id="KW-1185">Reference proteome</keyword>
<dbReference type="AlphaFoldDB" id="A0A8U0A6E1"/>
<feature type="domain" description="DUF8160" evidence="2">
    <location>
        <begin position="10"/>
        <end position="118"/>
    </location>
</feature>
<keyword evidence="3" id="KW-0614">Plasmid</keyword>
<protein>
    <recommendedName>
        <fullName evidence="2">DUF8160 domain-containing protein</fullName>
    </recommendedName>
</protein>